<dbReference type="Proteomes" id="UP000317778">
    <property type="component" value="Unassembled WGS sequence"/>
</dbReference>
<gene>
    <name evidence="6" type="ORF">CEE36_10590</name>
</gene>
<evidence type="ECO:0000256" key="3">
    <source>
        <dbReference type="ARBA" id="ARBA00022989"/>
    </source>
</evidence>
<dbReference type="InterPro" id="IPR006260">
    <property type="entry name" value="TonB/TolA_C"/>
</dbReference>
<dbReference type="SUPFAM" id="SSF74653">
    <property type="entry name" value="TolA/TonB C-terminal domain"/>
    <property type="match status" value="1"/>
</dbReference>
<dbReference type="Gene3D" id="3.30.1150.10">
    <property type="match status" value="1"/>
</dbReference>
<keyword evidence="4" id="KW-0472">Membrane</keyword>
<evidence type="ECO:0000313" key="6">
    <source>
        <dbReference type="EMBL" id="TKJ38482.1"/>
    </source>
</evidence>
<comment type="subcellular location">
    <subcellularLocation>
        <location evidence="1">Membrane</location>
        <topology evidence="1">Single-pass membrane protein</topology>
    </subcellularLocation>
</comment>
<evidence type="ECO:0000256" key="2">
    <source>
        <dbReference type="ARBA" id="ARBA00022692"/>
    </source>
</evidence>
<evidence type="ECO:0000313" key="7">
    <source>
        <dbReference type="Proteomes" id="UP000317778"/>
    </source>
</evidence>
<name>A0A532UUE2_UNCT6</name>
<sequence>MKTLTITLNPRAWVQSLALALRNSFAGLWQTLRNPRLWIGLGSSVLVHGAIFFLSLEYNNKAVAEDPNKIWEVYISPGTEHPKVIKQLIAADPLVTRAGSEDASSHPIRSSVVDQLQAMTKNTIDPTEISAVEPHGVIVLAKHQVSIAEILEREPISDIRSKGGILSPGIVPLEGPIDPTQHTVFEPAVPKPVVEPKPAAPEVKEPKPGQGSKFSLEGELTPADIVSPYLPRYPNFAKAKGLTNVVIIIDFWANQQGDVSPTMVVRRSTGYPNWDKDVKAALARWKFTSSEKLKRTGRITFRFVLD</sequence>
<evidence type="ECO:0000256" key="1">
    <source>
        <dbReference type="ARBA" id="ARBA00004167"/>
    </source>
</evidence>
<dbReference type="GO" id="GO:0016020">
    <property type="term" value="C:membrane"/>
    <property type="evidence" value="ECO:0007669"/>
    <property type="project" value="UniProtKB-SubCell"/>
</dbReference>
<evidence type="ECO:0000256" key="5">
    <source>
        <dbReference type="SAM" id="MobiDB-lite"/>
    </source>
</evidence>
<proteinExistence type="predicted"/>
<dbReference type="EMBL" id="NJBO01000026">
    <property type="protein sequence ID" value="TKJ38482.1"/>
    <property type="molecule type" value="Genomic_DNA"/>
</dbReference>
<keyword evidence="2" id="KW-0812">Transmembrane</keyword>
<organism evidence="6 7">
    <name type="scientific">candidate division TA06 bacterium B3_TA06</name>
    <dbReference type="NCBI Taxonomy" id="2012487"/>
    <lineage>
        <taxon>Bacteria</taxon>
        <taxon>Bacteria division TA06</taxon>
    </lineage>
</organism>
<dbReference type="NCBIfam" id="TIGR01352">
    <property type="entry name" value="tonB_Cterm"/>
    <property type="match status" value="1"/>
</dbReference>
<accession>A0A532UUE2</accession>
<dbReference type="AlphaFoldDB" id="A0A532UUE2"/>
<evidence type="ECO:0000256" key="4">
    <source>
        <dbReference type="ARBA" id="ARBA00023136"/>
    </source>
</evidence>
<keyword evidence="3" id="KW-1133">Transmembrane helix</keyword>
<evidence type="ECO:0008006" key="8">
    <source>
        <dbReference type="Google" id="ProtNLM"/>
    </source>
</evidence>
<protein>
    <recommendedName>
        <fullName evidence="8">TonB C-terminal domain-containing protein</fullName>
    </recommendedName>
</protein>
<feature type="region of interest" description="Disordered" evidence="5">
    <location>
        <begin position="197"/>
        <end position="216"/>
    </location>
</feature>
<reference evidence="6 7" key="1">
    <citation type="submission" date="2017-06" db="EMBL/GenBank/DDBJ databases">
        <title>Novel microbial phyla capable of carbon fixation and sulfur reduction in deep-sea sediments.</title>
        <authorList>
            <person name="Huang J."/>
            <person name="Baker B."/>
            <person name="Wang Y."/>
        </authorList>
    </citation>
    <scope>NUCLEOTIDE SEQUENCE [LARGE SCALE GENOMIC DNA]</scope>
    <source>
        <strain evidence="6">B3_TA06</strain>
    </source>
</reference>
<comment type="caution">
    <text evidence="6">The sequence shown here is derived from an EMBL/GenBank/DDBJ whole genome shotgun (WGS) entry which is preliminary data.</text>
</comment>